<dbReference type="PROSITE" id="PS51192">
    <property type="entry name" value="HELICASE_ATP_BIND_1"/>
    <property type="match status" value="1"/>
</dbReference>
<reference evidence="6 7" key="1">
    <citation type="submission" date="2023-03" db="EMBL/GenBank/DDBJ databases">
        <title>Bacillus Genome Sequencing.</title>
        <authorList>
            <person name="Dunlap C."/>
        </authorList>
    </citation>
    <scope>NUCLEOTIDE SEQUENCE [LARGE SCALE GENOMIC DNA]</scope>
    <source>
        <strain evidence="6 7">NRS-1717</strain>
    </source>
</reference>
<dbReference type="PROSITE" id="PS51194">
    <property type="entry name" value="HELICASE_CTER"/>
    <property type="match status" value="1"/>
</dbReference>
<proteinExistence type="predicted"/>
<protein>
    <submittedName>
        <fullName evidence="6">DEAD/DEAH box helicase</fullName>
        <ecNumber evidence="6">3.6.4.-</ecNumber>
    </submittedName>
</protein>
<dbReference type="InterPro" id="IPR038718">
    <property type="entry name" value="SNF2-like_sf"/>
</dbReference>
<dbReference type="Pfam" id="PF08455">
    <property type="entry name" value="SNF2_assoc"/>
    <property type="match status" value="1"/>
</dbReference>
<dbReference type="CDD" id="cd18793">
    <property type="entry name" value="SF2_C_SNF"/>
    <property type="match status" value="1"/>
</dbReference>
<dbReference type="InterPro" id="IPR007527">
    <property type="entry name" value="Znf_SWIM"/>
</dbReference>
<dbReference type="InterPro" id="IPR049730">
    <property type="entry name" value="SNF2/RAD54-like_C"/>
</dbReference>
<keyword evidence="1 6" id="KW-0378">Hydrolase</keyword>
<dbReference type="InterPro" id="IPR014001">
    <property type="entry name" value="Helicase_ATP-bd"/>
</dbReference>
<dbReference type="SMART" id="SM00490">
    <property type="entry name" value="HELICc"/>
    <property type="match status" value="1"/>
</dbReference>
<keyword evidence="2" id="KW-0479">Metal-binding</keyword>
<dbReference type="EMBL" id="JARTFS010000006">
    <property type="protein sequence ID" value="MED4401787.1"/>
    <property type="molecule type" value="Genomic_DNA"/>
</dbReference>
<dbReference type="Gene3D" id="3.40.50.300">
    <property type="entry name" value="P-loop containing nucleotide triphosphate hydrolases"/>
    <property type="match status" value="1"/>
</dbReference>
<dbReference type="InterPro" id="IPR001650">
    <property type="entry name" value="Helicase_C-like"/>
</dbReference>
<organism evidence="6 7">
    <name type="scientific">Metabacillus fastidiosus</name>
    <dbReference type="NCBI Taxonomy" id="1458"/>
    <lineage>
        <taxon>Bacteria</taxon>
        <taxon>Bacillati</taxon>
        <taxon>Bacillota</taxon>
        <taxon>Bacilli</taxon>
        <taxon>Bacillales</taxon>
        <taxon>Bacillaceae</taxon>
        <taxon>Metabacillus</taxon>
    </lineage>
</organism>
<dbReference type="PANTHER" id="PTHR10799">
    <property type="entry name" value="SNF2/RAD54 HELICASE FAMILY"/>
    <property type="match status" value="1"/>
</dbReference>
<evidence type="ECO:0000313" key="7">
    <source>
        <dbReference type="Proteomes" id="UP001342826"/>
    </source>
</evidence>
<dbReference type="SMART" id="SM00487">
    <property type="entry name" value="DEXDc"/>
    <property type="match status" value="1"/>
</dbReference>
<dbReference type="Gene3D" id="3.40.50.10810">
    <property type="entry name" value="Tandem AAA-ATPase domain"/>
    <property type="match status" value="1"/>
</dbReference>
<dbReference type="PROSITE" id="PS50966">
    <property type="entry name" value="ZF_SWIM"/>
    <property type="match status" value="1"/>
</dbReference>
<evidence type="ECO:0000259" key="4">
    <source>
        <dbReference type="PROSITE" id="PS51192"/>
    </source>
</evidence>
<evidence type="ECO:0000259" key="3">
    <source>
        <dbReference type="PROSITE" id="PS50966"/>
    </source>
</evidence>
<keyword evidence="6" id="KW-0347">Helicase</keyword>
<dbReference type="GO" id="GO:0016787">
    <property type="term" value="F:hydrolase activity"/>
    <property type="evidence" value="ECO:0007669"/>
    <property type="project" value="UniProtKB-KW"/>
</dbReference>
<keyword evidence="6" id="KW-0547">Nucleotide-binding</keyword>
<keyword evidence="6" id="KW-0067">ATP-binding</keyword>
<dbReference type="SUPFAM" id="SSF52540">
    <property type="entry name" value="P-loop containing nucleoside triphosphate hydrolases"/>
    <property type="match status" value="2"/>
</dbReference>
<evidence type="ECO:0000256" key="2">
    <source>
        <dbReference type="PROSITE-ProRule" id="PRU00325"/>
    </source>
</evidence>
<evidence type="ECO:0000259" key="5">
    <source>
        <dbReference type="PROSITE" id="PS51194"/>
    </source>
</evidence>
<feature type="domain" description="SWIM-type" evidence="3">
    <location>
        <begin position="53"/>
        <end position="92"/>
    </location>
</feature>
<keyword evidence="2" id="KW-0862">Zinc</keyword>
<dbReference type="RefSeq" id="WP_328015182.1">
    <property type="nucleotide sequence ID" value="NZ_JARTFS010000006.1"/>
</dbReference>
<dbReference type="InterPro" id="IPR000330">
    <property type="entry name" value="SNF2_N"/>
</dbReference>
<feature type="domain" description="Helicase ATP-binding" evidence="4">
    <location>
        <begin position="394"/>
        <end position="557"/>
    </location>
</feature>
<dbReference type="EC" id="3.6.4.-" evidence="6"/>
<dbReference type="GO" id="GO:0004386">
    <property type="term" value="F:helicase activity"/>
    <property type="evidence" value="ECO:0007669"/>
    <property type="project" value="UniProtKB-KW"/>
</dbReference>
<dbReference type="InterPro" id="IPR013663">
    <property type="entry name" value="Helicase_SWF/SNF/SWI_bac"/>
</dbReference>
<comment type="caution">
    <text evidence="6">The sequence shown here is derived from an EMBL/GenBank/DDBJ whole genome shotgun (WGS) entry which is preliminary data.</text>
</comment>
<keyword evidence="2" id="KW-0863">Zinc-finger</keyword>
<dbReference type="Pfam" id="PF00271">
    <property type="entry name" value="Helicase_C"/>
    <property type="match status" value="1"/>
</dbReference>
<evidence type="ECO:0000256" key="1">
    <source>
        <dbReference type="ARBA" id="ARBA00022801"/>
    </source>
</evidence>
<dbReference type="Pfam" id="PF00176">
    <property type="entry name" value="SNF2-rel_dom"/>
    <property type="match status" value="1"/>
</dbReference>
<dbReference type="InterPro" id="IPR027417">
    <property type="entry name" value="P-loop_NTPase"/>
</dbReference>
<name>A0ABU6NXE1_9BACI</name>
<feature type="domain" description="Helicase C-terminal" evidence="5">
    <location>
        <begin position="667"/>
        <end position="829"/>
    </location>
</feature>
<accession>A0ABU6NXE1</accession>
<evidence type="ECO:0000313" key="6">
    <source>
        <dbReference type="EMBL" id="MED4401787.1"/>
    </source>
</evidence>
<gene>
    <name evidence="6" type="ORF">P9271_10705</name>
</gene>
<keyword evidence="7" id="KW-1185">Reference proteome</keyword>
<sequence length="834" mass="96191">MNYFLNQRKIKQICGETAYKKGKKYFQEKRVYLKDYDPNSFIFEAAVKVDGIFNVLIEREGNGFIYAECTCPKLASFHKHCQHIAAVLVCLHDIQVNGIPAGSKPIQHSDSADGKISPSTKNLTQTATAQLVDGTNEKKQLLPLKAKLFLDRVKNRLLASLEFHYGNIVINPLEYNRENSSISSLIIRNAVREHEIMHIMEESFFTKTESGYFLHDEEAEYDFLHRIVPNMKELVDIYATTAVKNRLYKIESRPNIKIEVDERTDWLIFEFHMEGIPESEIRDLLMSLVEKRKYYRIKDGRLLTLEDQNFKEINQLLSNMSIEKEQLNDKETRIPFLQGLRNIAFLPHDSIHIGKAFSDLLNCLQNPDQEEAAISEKLNAILHDYQKHGVYWLRTLADYKFGGILADDMGLGKTLQSIAYIVSVLSEIREQKKPVLVLAPSSLIYNWLNELNKFAKEVHSVIIDGSQAERNAALMDMNKADVIITSYPLLRRDINKYVRQSFHTLFLDEAQAVKNHTTQTAKMVKRVRADYRFALTGTPVENSVDDLWSIFNIVFPNLMPERKELKDMPRETIAKLVRPFILRRMKEDVLNDLPGKNELIYISELLPDQKRLYAAYLAKLKYETLKHLNKDSFQKNRLKILAGLTRLRQLCCHPALFVDNYNGDSAKLLQLMEIVRDYRSKGRRILIFSQFTKMLEIIGGELTSKGIKYFYLNGNTPAMERVELCNRFNKGDMDLFLISLKAGGTGLNLSGADTVILYDLWWNPAVEQQAADRAHRMGQKNEVKVIKLISKGTIEEKINELQENKKNLINEIIQPSQNNTGILTEQEIRNILMI</sequence>
<dbReference type="Proteomes" id="UP001342826">
    <property type="component" value="Unassembled WGS sequence"/>
</dbReference>